<keyword evidence="2" id="KW-1185">Reference proteome</keyword>
<reference evidence="1 2" key="1">
    <citation type="journal article" date="2014" name="Genome Biol. Evol.">
        <title>The genome of the myxosporean Thelohanellus kitauei shows adaptations to nutrient acquisition within its fish host.</title>
        <authorList>
            <person name="Yang Y."/>
            <person name="Xiong J."/>
            <person name="Zhou Z."/>
            <person name="Huo F."/>
            <person name="Miao W."/>
            <person name="Ran C."/>
            <person name="Liu Y."/>
            <person name="Zhang J."/>
            <person name="Feng J."/>
            <person name="Wang M."/>
            <person name="Wang M."/>
            <person name="Wang L."/>
            <person name="Yao B."/>
        </authorList>
    </citation>
    <scope>NUCLEOTIDE SEQUENCE [LARGE SCALE GENOMIC DNA]</scope>
    <source>
        <strain evidence="1">Wuqing</strain>
    </source>
</reference>
<dbReference type="Proteomes" id="UP000031668">
    <property type="component" value="Unassembled WGS sequence"/>
</dbReference>
<comment type="caution">
    <text evidence="1">The sequence shown here is derived from an EMBL/GenBank/DDBJ whole genome shotgun (WGS) entry which is preliminary data.</text>
</comment>
<evidence type="ECO:0000313" key="2">
    <source>
        <dbReference type="Proteomes" id="UP000031668"/>
    </source>
</evidence>
<name>A0A0C2N960_THEKT</name>
<accession>A0A0C2N960</accession>
<sequence length="108" mass="11822">MGGPTTTGGMFRAIRSIRVLGLSAETRETTSSARIYAFERINLSNPNAVTSSSGSRATYKADTRRLRGAYLEVSRFVLPDQDSGFSRYSFRAKNAESPVAEGRLAPRQ</sequence>
<organism evidence="1 2">
    <name type="scientific">Thelohanellus kitauei</name>
    <name type="common">Myxosporean</name>
    <dbReference type="NCBI Taxonomy" id="669202"/>
    <lineage>
        <taxon>Eukaryota</taxon>
        <taxon>Metazoa</taxon>
        <taxon>Cnidaria</taxon>
        <taxon>Myxozoa</taxon>
        <taxon>Myxosporea</taxon>
        <taxon>Bivalvulida</taxon>
        <taxon>Platysporina</taxon>
        <taxon>Myxobolidae</taxon>
        <taxon>Thelohanellus</taxon>
    </lineage>
</organism>
<dbReference type="AlphaFoldDB" id="A0A0C2N960"/>
<protein>
    <submittedName>
        <fullName evidence="1">Uncharacterized protein</fullName>
    </submittedName>
</protein>
<evidence type="ECO:0000313" key="1">
    <source>
        <dbReference type="EMBL" id="KII70462.1"/>
    </source>
</evidence>
<proteinExistence type="predicted"/>
<gene>
    <name evidence="1" type="ORF">RF11_01584</name>
</gene>
<dbReference type="EMBL" id="JWZT01002060">
    <property type="protein sequence ID" value="KII70462.1"/>
    <property type="molecule type" value="Genomic_DNA"/>
</dbReference>